<dbReference type="AlphaFoldDB" id="A0A857JJD9"/>
<feature type="chain" id="PRO_5032309442" description="DUF1566 domain-containing protein" evidence="1">
    <location>
        <begin position="25"/>
        <end position="211"/>
    </location>
</feature>
<evidence type="ECO:0000256" key="1">
    <source>
        <dbReference type="SAM" id="SignalP"/>
    </source>
</evidence>
<reference evidence="2 3" key="1">
    <citation type="submission" date="2019-12" db="EMBL/GenBank/DDBJ databases">
        <title>Genome sequencing and assembly of endphytes of Porphyra tenera.</title>
        <authorList>
            <person name="Park J.M."/>
            <person name="Shin R."/>
            <person name="Jo S.H."/>
        </authorList>
    </citation>
    <scope>NUCLEOTIDE SEQUENCE [LARGE SCALE GENOMIC DNA]</scope>
    <source>
        <strain evidence="2 3">GPM4</strain>
    </source>
</reference>
<feature type="signal peptide" evidence="1">
    <location>
        <begin position="1"/>
        <end position="24"/>
    </location>
</feature>
<keyword evidence="3" id="KW-1185">Reference proteome</keyword>
<proteinExistence type="predicted"/>
<gene>
    <name evidence="2" type="ORF">FX988_01641</name>
</gene>
<dbReference type="Proteomes" id="UP000464524">
    <property type="component" value="Chromosome"/>
</dbReference>
<keyword evidence="1" id="KW-0732">Signal</keyword>
<accession>A0A857JJD9</accession>
<protein>
    <recommendedName>
        <fullName evidence="4">DUF1566 domain-containing protein</fullName>
    </recommendedName>
</protein>
<dbReference type="RefSeq" id="WP_160179163.1">
    <property type="nucleotide sequence ID" value="NZ_CP047656.1"/>
</dbReference>
<dbReference type="EMBL" id="CP047656">
    <property type="protein sequence ID" value="QHJ11412.1"/>
    <property type="molecule type" value="Genomic_DNA"/>
</dbReference>
<sequence>MKMIIWVKYVCIFSVVCMSHFAHGALITRNDFSLDTSTNIITGNGLNWTRWDTLAGVSINQALTSYSEAGWRLASSDEMIGMYSHFISGIDWHSAQDENSEVSDFISVDDYQNLVAIFGVSQNAFGGISNIMFGNDLDNDGAYRSAGAYYTDSEPAAGIYSDNSRHSADFSASDFSVQLVRAINVSEPKLFLLVMCVLLFLGMSKCKSTRL</sequence>
<organism evidence="2 3">
    <name type="scientific">Paraglaciecola mesophila</name>
    <dbReference type="NCBI Taxonomy" id="197222"/>
    <lineage>
        <taxon>Bacteria</taxon>
        <taxon>Pseudomonadati</taxon>
        <taxon>Pseudomonadota</taxon>
        <taxon>Gammaproteobacteria</taxon>
        <taxon>Alteromonadales</taxon>
        <taxon>Alteromonadaceae</taxon>
        <taxon>Paraglaciecola</taxon>
    </lineage>
</organism>
<evidence type="ECO:0008006" key="4">
    <source>
        <dbReference type="Google" id="ProtNLM"/>
    </source>
</evidence>
<name>A0A857JJD9_9ALTE</name>
<dbReference type="KEGG" id="pmes:FX988_01641"/>
<evidence type="ECO:0000313" key="3">
    <source>
        <dbReference type="Proteomes" id="UP000464524"/>
    </source>
</evidence>
<dbReference type="OrthoDB" id="6388044at2"/>
<evidence type="ECO:0000313" key="2">
    <source>
        <dbReference type="EMBL" id="QHJ11412.1"/>
    </source>
</evidence>